<comment type="caution">
    <text evidence="1">The sequence shown here is derived from an EMBL/GenBank/DDBJ whole genome shotgun (WGS) entry which is preliminary data.</text>
</comment>
<dbReference type="EMBL" id="PQFF01000344">
    <property type="protein sequence ID" value="RHZ57701.1"/>
    <property type="molecule type" value="Genomic_DNA"/>
</dbReference>
<evidence type="ECO:0000313" key="1">
    <source>
        <dbReference type="EMBL" id="RHZ57701.1"/>
    </source>
</evidence>
<accession>A0A397H3Q3</accession>
<gene>
    <name evidence="1" type="ORF">Glove_384g13</name>
</gene>
<sequence length="121" mass="13404">MEPIEAPLADYIQAKSLPYIGSWIQFSLVIISNLCNNSIEQPQPIVSTHTQEFSKWTIPIPHLNGIYNKLKPKINQYDVSDSNNGLNSVTSFPSVEVNLSNFSNTFGAPGKSRIEPPIKSS</sequence>
<dbReference type="Proteomes" id="UP000266861">
    <property type="component" value="Unassembled WGS sequence"/>
</dbReference>
<evidence type="ECO:0000313" key="2">
    <source>
        <dbReference type="Proteomes" id="UP000266861"/>
    </source>
</evidence>
<dbReference type="AlphaFoldDB" id="A0A397H3Q3"/>
<dbReference type="OrthoDB" id="2477845at2759"/>
<name>A0A397H3Q3_9GLOM</name>
<proteinExistence type="predicted"/>
<reference evidence="1 2" key="1">
    <citation type="submission" date="2018-08" db="EMBL/GenBank/DDBJ databases">
        <title>Genome and evolution of the arbuscular mycorrhizal fungus Diversispora epigaea (formerly Glomus versiforme) and its bacterial endosymbionts.</title>
        <authorList>
            <person name="Sun X."/>
            <person name="Fei Z."/>
            <person name="Harrison M."/>
        </authorList>
    </citation>
    <scope>NUCLEOTIDE SEQUENCE [LARGE SCALE GENOMIC DNA]</scope>
    <source>
        <strain evidence="1 2">IT104</strain>
    </source>
</reference>
<organism evidence="1 2">
    <name type="scientific">Diversispora epigaea</name>
    <dbReference type="NCBI Taxonomy" id="1348612"/>
    <lineage>
        <taxon>Eukaryota</taxon>
        <taxon>Fungi</taxon>
        <taxon>Fungi incertae sedis</taxon>
        <taxon>Mucoromycota</taxon>
        <taxon>Glomeromycotina</taxon>
        <taxon>Glomeromycetes</taxon>
        <taxon>Diversisporales</taxon>
        <taxon>Diversisporaceae</taxon>
        <taxon>Diversispora</taxon>
    </lineage>
</organism>
<keyword evidence="2" id="KW-1185">Reference proteome</keyword>
<protein>
    <submittedName>
        <fullName evidence="1">Uncharacterized protein</fullName>
    </submittedName>
</protein>